<sequence length="149" mass="16123">MTYPSEPARVNDQEGATPGLESKTLIASRARRQMVGQVLCYCLVLYTRTGTCNQSVCSNRKSGFAVKIALKTATPLVEPIVFRAEKFSSGEHTAWKGLSLGGVTSWPRSQGVRTSGPYVMEIGMSIFIGGWAIAETNDIHVFLHSGLPS</sequence>
<evidence type="ECO:0000313" key="1">
    <source>
        <dbReference type="EMBL" id="GBP37520.1"/>
    </source>
</evidence>
<reference evidence="1 2" key="1">
    <citation type="journal article" date="2019" name="Commun. Biol.">
        <title>The bagworm genome reveals a unique fibroin gene that provides high tensile strength.</title>
        <authorList>
            <person name="Kono N."/>
            <person name="Nakamura H."/>
            <person name="Ohtoshi R."/>
            <person name="Tomita M."/>
            <person name="Numata K."/>
            <person name="Arakawa K."/>
        </authorList>
    </citation>
    <scope>NUCLEOTIDE SEQUENCE [LARGE SCALE GENOMIC DNA]</scope>
</reference>
<proteinExistence type="predicted"/>
<keyword evidence="2" id="KW-1185">Reference proteome</keyword>
<dbReference type="EMBL" id="BGZK01000335">
    <property type="protein sequence ID" value="GBP37520.1"/>
    <property type="molecule type" value="Genomic_DNA"/>
</dbReference>
<dbReference type="AlphaFoldDB" id="A0A4C1VFX8"/>
<name>A0A4C1VFX8_EUMVA</name>
<accession>A0A4C1VFX8</accession>
<organism evidence="1 2">
    <name type="scientific">Eumeta variegata</name>
    <name type="common">Bagworm moth</name>
    <name type="synonym">Eumeta japonica</name>
    <dbReference type="NCBI Taxonomy" id="151549"/>
    <lineage>
        <taxon>Eukaryota</taxon>
        <taxon>Metazoa</taxon>
        <taxon>Ecdysozoa</taxon>
        <taxon>Arthropoda</taxon>
        <taxon>Hexapoda</taxon>
        <taxon>Insecta</taxon>
        <taxon>Pterygota</taxon>
        <taxon>Neoptera</taxon>
        <taxon>Endopterygota</taxon>
        <taxon>Lepidoptera</taxon>
        <taxon>Glossata</taxon>
        <taxon>Ditrysia</taxon>
        <taxon>Tineoidea</taxon>
        <taxon>Psychidae</taxon>
        <taxon>Oiketicinae</taxon>
        <taxon>Eumeta</taxon>
    </lineage>
</organism>
<dbReference type="Proteomes" id="UP000299102">
    <property type="component" value="Unassembled WGS sequence"/>
</dbReference>
<protein>
    <submittedName>
        <fullName evidence="1">Uncharacterized protein</fullName>
    </submittedName>
</protein>
<comment type="caution">
    <text evidence="1">The sequence shown here is derived from an EMBL/GenBank/DDBJ whole genome shotgun (WGS) entry which is preliminary data.</text>
</comment>
<gene>
    <name evidence="1" type="ORF">EVAR_28772_1</name>
</gene>
<evidence type="ECO:0000313" key="2">
    <source>
        <dbReference type="Proteomes" id="UP000299102"/>
    </source>
</evidence>